<protein>
    <recommendedName>
        <fullName evidence="4">FlgD Ig-like domain-containing protein</fullName>
    </recommendedName>
</protein>
<feature type="chain" id="PRO_5038603449" description="FlgD Ig-like domain-containing protein" evidence="1">
    <location>
        <begin position="19"/>
        <end position="386"/>
    </location>
</feature>
<dbReference type="EMBL" id="WJKJ01000247">
    <property type="protein sequence ID" value="MBD3365039.1"/>
    <property type="molecule type" value="Genomic_DNA"/>
</dbReference>
<evidence type="ECO:0000313" key="2">
    <source>
        <dbReference type="EMBL" id="MBD3365039.1"/>
    </source>
</evidence>
<dbReference type="Proteomes" id="UP000630660">
    <property type="component" value="Unassembled WGS sequence"/>
</dbReference>
<keyword evidence="1" id="KW-0732">Signal</keyword>
<comment type="caution">
    <text evidence="2">The sequence shown here is derived from an EMBL/GenBank/DDBJ whole genome shotgun (WGS) entry which is preliminary data.</text>
</comment>
<evidence type="ECO:0000313" key="3">
    <source>
        <dbReference type="Proteomes" id="UP000630660"/>
    </source>
</evidence>
<proteinExistence type="predicted"/>
<dbReference type="AlphaFoldDB" id="A0A9D5QCX8"/>
<reference evidence="2" key="1">
    <citation type="submission" date="2019-11" db="EMBL/GenBank/DDBJ databases">
        <title>Microbial mats filling the niche in hypersaline microbial mats.</title>
        <authorList>
            <person name="Wong H.L."/>
            <person name="Macleod F.I."/>
            <person name="White R.A. III"/>
            <person name="Burns B.P."/>
        </authorList>
    </citation>
    <scope>NUCLEOTIDE SEQUENCE</scope>
    <source>
        <strain evidence="2">Bin_327</strain>
    </source>
</reference>
<accession>A0A9D5QCX8</accession>
<feature type="signal peptide" evidence="1">
    <location>
        <begin position="1"/>
        <end position="18"/>
    </location>
</feature>
<organism evidence="2 3">
    <name type="scientific">candidate division WOR-3 bacterium</name>
    <dbReference type="NCBI Taxonomy" id="2052148"/>
    <lineage>
        <taxon>Bacteria</taxon>
        <taxon>Bacteria division WOR-3</taxon>
    </lineage>
</organism>
<evidence type="ECO:0000256" key="1">
    <source>
        <dbReference type="SAM" id="SignalP"/>
    </source>
</evidence>
<evidence type="ECO:0008006" key="4">
    <source>
        <dbReference type="Google" id="ProtNLM"/>
    </source>
</evidence>
<sequence length="386" mass="43424">MKPLAVIIVVLAVTSGLAQTHDLAATEIISPSGEWLRDSVEVIPQVRIVNLGTEHETFVPVELYAVDCNENMDTVYAESVIVHYIGPAGSLADTVDVEFPAWWPEGICIDWQEQEGYALPDQDEKANKALIGRHYKFVGLCRLPDDEDLQPDNDTCRMWTKCLLPHDVGAVDLENEEGHEWSGYYPTGTEFTCIATVENIGYNEENDVVADLEIYDVNAEPESLVWHNAQGIETLDWRGNDSDNPYWVEVRFPSWTTPSEDWFRITCRTEMQTDDCPVNDVVGNWFGIDEDIDRVKVHSLKIEPDVNAGTFMISFSLPDQGKVKVGVFDVNGCKVTTLAERCFEPGIYFRSWSGTDDTGRKVAAGIYLVRMEAEGFEEVRKVVVIE</sequence>
<gene>
    <name evidence="2" type="ORF">GF359_07470</name>
</gene>
<dbReference type="Gene3D" id="2.60.40.4070">
    <property type="match status" value="1"/>
</dbReference>
<name>A0A9D5QCX8_UNCW3</name>